<dbReference type="Proteomes" id="UP001210809">
    <property type="component" value="Unassembled WGS sequence"/>
</dbReference>
<gene>
    <name evidence="2" type="ORF">PNE09_10570</name>
</gene>
<sequence length="593" mass="68547">MDSIEITLITEEHGSVIIPLYLGEEETFSGGDCVFNDEVYTFSISSGYGFPTKLFVNEDCFETEIYKMTSNTFSFRPLLKSQKNSLFRECFGTVCIKLEIQGRIYSSKSIAVMVTDTLKGRSMLKMVEYISENSRGFLYNETEYASLGDEFTHYNNISMATKIQLLNEIRDIYRQSYRYLQNNPYTKLRKEEKIVPFAKVTSFNPCTVQYIATHTDELDAVNYNTGIQFNKQFYQPVRTKAVLNVYSYDTYENSVLLGFLQTIVIDISKTVDLLKKKYTVKNKSAAPVGYIDSMYEIYHSTIKVIAHYIDTLVELKDEYQKLYLYYVRLFDFKASPVNATPVFTPVFRSVNAYRQLYRVIHKWFTCNSSEFSHEDLVLSFISSSKIYEYYCLVKMLTYIKSAYDFKIQNSYNAHYMTKSKFNLNTKYNNTFVFQNNEIRLTVYFQPVISGNDLAENEIGLFRNTSTTVKNDTADKGYIYTPDYIIKTESKGISQYLILDAKFSTTDMIRRQQLQELVYKYLFSISTLNSKDIVRGLYIICGKSDSADSDSTVHDLAKNIGIKIEPFAEIITMSGNDTTDYYAPSKILESIING</sequence>
<evidence type="ECO:0000313" key="2">
    <source>
        <dbReference type="EMBL" id="MDB8004505.1"/>
    </source>
</evidence>
<dbReference type="Pfam" id="PF09823">
    <property type="entry name" value="DUF2357"/>
    <property type="match status" value="1"/>
</dbReference>
<evidence type="ECO:0000313" key="3">
    <source>
        <dbReference type="Proteomes" id="UP001210809"/>
    </source>
</evidence>
<accession>A0AAW6D4E9</accession>
<organism evidence="2 3">
    <name type="scientific">[Eubacterium] siraeum</name>
    <dbReference type="NCBI Taxonomy" id="39492"/>
    <lineage>
        <taxon>Bacteria</taxon>
        <taxon>Bacillati</taxon>
        <taxon>Bacillota</taxon>
        <taxon>Clostridia</taxon>
        <taxon>Eubacteriales</taxon>
        <taxon>Oscillospiraceae</taxon>
        <taxon>Oscillospiraceae incertae sedis</taxon>
    </lineage>
</organism>
<proteinExistence type="predicted"/>
<name>A0AAW6D4E9_9FIRM</name>
<protein>
    <submittedName>
        <fullName evidence="2">DUF2357 domain-containing protein</fullName>
    </submittedName>
</protein>
<dbReference type="InterPro" id="IPR018633">
    <property type="entry name" value="DUF2357"/>
</dbReference>
<evidence type="ECO:0000259" key="1">
    <source>
        <dbReference type="Pfam" id="PF09823"/>
    </source>
</evidence>
<dbReference type="AlphaFoldDB" id="A0AAW6D4E9"/>
<comment type="caution">
    <text evidence="2">The sequence shown here is derived from an EMBL/GenBank/DDBJ whole genome shotgun (WGS) entry which is preliminary data.</text>
</comment>
<reference evidence="2" key="1">
    <citation type="submission" date="2023-01" db="EMBL/GenBank/DDBJ databases">
        <title>Human gut microbiome strain richness.</title>
        <authorList>
            <person name="Chen-Liaw A."/>
        </authorList>
    </citation>
    <scope>NUCLEOTIDE SEQUENCE</scope>
    <source>
        <strain evidence="2">1001283st1_G1_1001283B150217_161031</strain>
    </source>
</reference>
<feature type="domain" description="DUF2357" evidence="1">
    <location>
        <begin position="120"/>
        <end position="279"/>
    </location>
</feature>
<dbReference type="EMBL" id="JAQLXW010000015">
    <property type="protein sequence ID" value="MDB8004505.1"/>
    <property type="molecule type" value="Genomic_DNA"/>
</dbReference>